<evidence type="ECO:0000313" key="1">
    <source>
        <dbReference type="EMBL" id="KAJ8413811.1"/>
    </source>
</evidence>
<evidence type="ECO:0000313" key="2">
    <source>
        <dbReference type="Proteomes" id="UP001221898"/>
    </source>
</evidence>
<dbReference type="AlphaFoldDB" id="A0AAD7T5E0"/>
<proteinExistence type="predicted"/>
<organism evidence="1 2">
    <name type="scientific">Aldrovandia affinis</name>
    <dbReference type="NCBI Taxonomy" id="143900"/>
    <lineage>
        <taxon>Eukaryota</taxon>
        <taxon>Metazoa</taxon>
        <taxon>Chordata</taxon>
        <taxon>Craniata</taxon>
        <taxon>Vertebrata</taxon>
        <taxon>Euteleostomi</taxon>
        <taxon>Actinopterygii</taxon>
        <taxon>Neopterygii</taxon>
        <taxon>Teleostei</taxon>
        <taxon>Notacanthiformes</taxon>
        <taxon>Halosauridae</taxon>
        <taxon>Aldrovandia</taxon>
    </lineage>
</organism>
<accession>A0AAD7T5E0</accession>
<gene>
    <name evidence="1" type="ORF">AAFF_G00064090</name>
</gene>
<comment type="caution">
    <text evidence="1">The sequence shown here is derived from an EMBL/GenBank/DDBJ whole genome shotgun (WGS) entry which is preliminary data.</text>
</comment>
<protein>
    <submittedName>
        <fullName evidence="1">Uncharacterized protein</fullName>
    </submittedName>
</protein>
<sequence>METPCHAALFLWSEIVVQAPGRQTPPRSLSPGDAGVVASRQCSRRGLCFVCAARRVTARAAVMRGHIAAALLLMNLPL</sequence>
<reference evidence="1" key="1">
    <citation type="journal article" date="2023" name="Science">
        <title>Genome structures resolve the early diversification of teleost fishes.</title>
        <authorList>
            <person name="Parey E."/>
            <person name="Louis A."/>
            <person name="Montfort J."/>
            <person name="Bouchez O."/>
            <person name="Roques C."/>
            <person name="Iampietro C."/>
            <person name="Lluch J."/>
            <person name="Castinel A."/>
            <person name="Donnadieu C."/>
            <person name="Desvignes T."/>
            <person name="Floi Bucao C."/>
            <person name="Jouanno E."/>
            <person name="Wen M."/>
            <person name="Mejri S."/>
            <person name="Dirks R."/>
            <person name="Jansen H."/>
            <person name="Henkel C."/>
            <person name="Chen W.J."/>
            <person name="Zahm M."/>
            <person name="Cabau C."/>
            <person name="Klopp C."/>
            <person name="Thompson A.W."/>
            <person name="Robinson-Rechavi M."/>
            <person name="Braasch I."/>
            <person name="Lecointre G."/>
            <person name="Bobe J."/>
            <person name="Postlethwait J.H."/>
            <person name="Berthelot C."/>
            <person name="Roest Crollius H."/>
            <person name="Guiguen Y."/>
        </authorList>
    </citation>
    <scope>NUCLEOTIDE SEQUENCE</scope>
    <source>
        <strain evidence="1">NC1722</strain>
    </source>
</reference>
<name>A0AAD7T5E0_9TELE</name>
<keyword evidence="2" id="KW-1185">Reference proteome</keyword>
<dbReference type="Proteomes" id="UP001221898">
    <property type="component" value="Unassembled WGS sequence"/>
</dbReference>
<dbReference type="EMBL" id="JAINUG010000014">
    <property type="protein sequence ID" value="KAJ8413811.1"/>
    <property type="molecule type" value="Genomic_DNA"/>
</dbReference>